<dbReference type="Proteomes" id="UP000326678">
    <property type="component" value="Chromosome Gxm1"/>
</dbReference>
<reference evidence="1 2" key="1">
    <citation type="submission" date="2019-10" db="EMBL/GenBank/DDBJ databases">
        <title>Genomic and transcriptomic insights into the perfect genentic adaptation of a filamentous nitrogen-fixing cyanobacterium to rice fields.</title>
        <authorList>
            <person name="Chen Z."/>
        </authorList>
    </citation>
    <scope>NUCLEOTIDE SEQUENCE [LARGE SCALE GENOMIC DNA]</scope>
    <source>
        <strain evidence="1">CCNUC1</strain>
    </source>
</reference>
<dbReference type="KEGG" id="nsh:GXM_03013"/>
<protein>
    <submittedName>
        <fullName evidence="1">Uncharacterized protein</fullName>
    </submittedName>
</protein>
<proteinExistence type="predicted"/>
<evidence type="ECO:0000313" key="1">
    <source>
        <dbReference type="EMBL" id="QFS45536.1"/>
    </source>
</evidence>
<evidence type="ECO:0000313" key="2">
    <source>
        <dbReference type="Proteomes" id="UP000326678"/>
    </source>
</evidence>
<sequence>MGWATREPLTKGGQDVYPTSSSNLFLGNPLDAHIKIFG</sequence>
<organism evidence="1 2">
    <name type="scientific">Nostoc sphaeroides CCNUC1</name>
    <dbReference type="NCBI Taxonomy" id="2653204"/>
    <lineage>
        <taxon>Bacteria</taxon>
        <taxon>Bacillati</taxon>
        <taxon>Cyanobacteriota</taxon>
        <taxon>Cyanophyceae</taxon>
        <taxon>Nostocales</taxon>
        <taxon>Nostocaceae</taxon>
        <taxon>Nostoc</taxon>
    </lineage>
</organism>
<dbReference type="EMBL" id="CP045226">
    <property type="protein sequence ID" value="QFS45536.1"/>
    <property type="molecule type" value="Genomic_DNA"/>
</dbReference>
<dbReference type="AlphaFoldDB" id="A0A5P8VZR5"/>
<name>A0A5P8VZR5_9NOSO</name>
<accession>A0A5P8VZR5</accession>
<gene>
    <name evidence="1" type="ORF">GXM_03013</name>
</gene>
<keyword evidence="2" id="KW-1185">Reference proteome</keyword>